<proteinExistence type="predicted"/>
<dbReference type="KEGG" id="seqo:SE1039_09800"/>
<dbReference type="EMBL" id="JARGCK010000034">
    <property type="protein sequence ID" value="MDK9867204.1"/>
    <property type="molecule type" value="Genomic_DNA"/>
</dbReference>
<accession>A0AAW7AJY4</accession>
<evidence type="ECO:0000313" key="1">
    <source>
        <dbReference type="EMBL" id="MDK9867204.1"/>
    </source>
</evidence>
<organism evidence="1 2">
    <name type="scientific">Staphylococcus equorum</name>
    <dbReference type="NCBI Taxonomy" id="246432"/>
    <lineage>
        <taxon>Bacteria</taxon>
        <taxon>Bacillati</taxon>
        <taxon>Bacillota</taxon>
        <taxon>Bacilli</taxon>
        <taxon>Bacillales</taxon>
        <taxon>Staphylococcaceae</taxon>
        <taxon>Staphylococcus</taxon>
    </lineage>
</organism>
<dbReference type="RefSeq" id="WP_165349546.1">
    <property type="nucleotide sequence ID" value="NZ_CP013114.1"/>
</dbReference>
<comment type="caution">
    <text evidence="1">The sequence shown here is derived from an EMBL/GenBank/DDBJ whole genome shotgun (WGS) entry which is preliminary data.</text>
</comment>
<protein>
    <recommendedName>
        <fullName evidence="3">Pathogenicity island protein</fullName>
    </recommendedName>
</protein>
<name>A0AAW7AJY4_9STAP</name>
<dbReference type="Proteomes" id="UP001174037">
    <property type="component" value="Unassembled WGS sequence"/>
</dbReference>
<dbReference type="AlphaFoldDB" id="A0AAW7AJY4"/>
<evidence type="ECO:0008006" key="3">
    <source>
        <dbReference type="Google" id="ProtNLM"/>
    </source>
</evidence>
<evidence type="ECO:0000313" key="2">
    <source>
        <dbReference type="Proteomes" id="UP001174037"/>
    </source>
</evidence>
<reference evidence="1" key="1">
    <citation type="journal article" date="2023" name="Int. J. Mol. Sci.">
        <title>Antibiotic Resistance/Susceptibility Profiles of Staphylococcus equorum Strains from Cheese, and Genome Analysis for Antibiotic Resistance Genes.</title>
        <authorList>
            <person name="Vazquez L."/>
            <person name="Srednik M.E."/>
            <person name="Rodriguez J."/>
            <person name="Florez A.B."/>
            <person name="Mayo B."/>
        </authorList>
    </citation>
    <scope>NUCLEOTIDE SEQUENCE</scope>
    <source>
        <strain evidence="1">5A3I</strain>
    </source>
</reference>
<reference evidence="1" key="2">
    <citation type="submission" date="2023-03" db="EMBL/GenBank/DDBJ databases">
        <authorList>
            <person name="Vazquez L."/>
            <person name="Rodriguez J."/>
            <person name="Mayo B."/>
            <person name="Florez A.B."/>
        </authorList>
    </citation>
    <scope>NUCLEOTIDE SEQUENCE</scope>
    <source>
        <strain evidence="1">5A3I</strain>
    </source>
</reference>
<sequence>MVTIDEIKQNLECSDVYIQKMIEWANGDENKLESLYYFKLAERQIRPAIQEVR</sequence>
<gene>
    <name evidence="1" type="ORF">P1A27_14860</name>
</gene>